<dbReference type="EMBL" id="JACTNZ010000001">
    <property type="protein sequence ID" value="KAG5564410.1"/>
    <property type="molecule type" value="Genomic_DNA"/>
</dbReference>
<sequence length="83" mass="9319">MNISFLIVRFLNEYGLKSRLISGLGGLLHRGVMNVVGLCSTRGLVLGSHSSRSDFSHERFTTFGLKGKQEYCFQSHLNPRMQS</sequence>
<reference evidence="1" key="1">
    <citation type="submission" date="2020-08" db="EMBL/GenBank/DDBJ databases">
        <title>Plant Genome Project.</title>
        <authorList>
            <person name="Zhang R.-G."/>
        </authorList>
    </citation>
    <scope>NUCLEOTIDE SEQUENCE</scope>
    <source>
        <strain evidence="1">WSP0</strain>
        <tissue evidence="1">Leaf</tissue>
    </source>
</reference>
<keyword evidence="2" id="KW-1185">Reference proteome</keyword>
<dbReference type="Proteomes" id="UP000823749">
    <property type="component" value="Chromosome 1"/>
</dbReference>
<protein>
    <submittedName>
        <fullName evidence="1">Uncharacterized protein</fullName>
    </submittedName>
</protein>
<comment type="caution">
    <text evidence="1">The sequence shown here is derived from an EMBL/GenBank/DDBJ whole genome shotgun (WGS) entry which is preliminary data.</text>
</comment>
<organism evidence="1 2">
    <name type="scientific">Rhododendron griersonianum</name>
    <dbReference type="NCBI Taxonomy" id="479676"/>
    <lineage>
        <taxon>Eukaryota</taxon>
        <taxon>Viridiplantae</taxon>
        <taxon>Streptophyta</taxon>
        <taxon>Embryophyta</taxon>
        <taxon>Tracheophyta</taxon>
        <taxon>Spermatophyta</taxon>
        <taxon>Magnoliopsida</taxon>
        <taxon>eudicotyledons</taxon>
        <taxon>Gunneridae</taxon>
        <taxon>Pentapetalae</taxon>
        <taxon>asterids</taxon>
        <taxon>Ericales</taxon>
        <taxon>Ericaceae</taxon>
        <taxon>Ericoideae</taxon>
        <taxon>Rhodoreae</taxon>
        <taxon>Rhododendron</taxon>
    </lineage>
</organism>
<dbReference type="AlphaFoldDB" id="A0AAV6LI60"/>
<proteinExistence type="predicted"/>
<evidence type="ECO:0000313" key="1">
    <source>
        <dbReference type="EMBL" id="KAG5564410.1"/>
    </source>
</evidence>
<accession>A0AAV6LI60</accession>
<evidence type="ECO:0000313" key="2">
    <source>
        <dbReference type="Proteomes" id="UP000823749"/>
    </source>
</evidence>
<name>A0AAV6LI60_9ERIC</name>
<gene>
    <name evidence="1" type="ORF">RHGRI_000559</name>
</gene>